<dbReference type="Proteomes" id="UP001220610">
    <property type="component" value="Chromosome"/>
</dbReference>
<organism evidence="1 2">
    <name type="scientific">Candidatus Pseudobacter hemicellulosilyticus</name>
    <dbReference type="NCBI Taxonomy" id="3121375"/>
    <lineage>
        <taxon>Bacteria</taxon>
        <taxon>Pseudomonadati</taxon>
        <taxon>Bacteroidota</taxon>
        <taxon>Chitinophagia</taxon>
        <taxon>Chitinophagales</taxon>
        <taxon>Chitinophagaceae</taxon>
        <taxon>Pseudobacter</taxon>
    </lineage>
</organism>
<dbReference type="EMBL" id="CP119311">
    <property type="protein sequence ID" value="WEK34524.1"/>
    <property type="molecule type" value="Genomic_DNA"/>
</dbReference>
<evidence type="ECO:0000313" key="2">
    <source>
        <dbReference type="Proteomes" id="UP001220610"/>
    </source>
</evidence>
<proteinExistence type="predicted"/>
<accession>A0AAJ5WNS9</accession>
<gene>
    <name evidence="1" type="ORF">P0Y53_18715</name>
</gene>
<name>A0AAJ5WNS9_9BACT</name>
<evidence type="ECO:0000313" key="1">
    <source>
        <dbReference type="EMBL" id="WEK34524.1"/>
    </source>
</evidence>
<dbReference type="AlphaFoldDB" id="A0AAJ5WNS9"/>
<sequence length="190" mass="21802">MKITLQYKEFTIKVFDDPSFTEESDSPTSYDYIYQPEKDKIYRPVSQHAIIVYQDNVKYASSILLASAGATTILSDSALIDDDNLITRCCNTIFCLTLPQLNLNWMKEADWATCFSIHRYQNSYIIHGETSITRIDKSGNLLWSYSGADIFVCLYEGDPFKMYDNYIALTDWNGGKYEVGYDGETISYKP</sequence>
<reference evidence="1" key="1">
    <citation type="submission" date="2023-03" db="EMBL/GenBank/DDBJ databases">
        <title>Andean soil-derived lignocellulolytic bacterial consortium as a source of novel taxa and putative plastic-active enzymes.</title>
        <authorList>
            <person name="Diaz-Garcia L."/>
            <person name="Chuvochina M."/>
            <person name="Feuerriegel G."/>
            <person name="Bunk B."/>
            <person name="Sproer C."/>
            <person name="Streit W.R."/>
            <person name="Rodriguez L.M."/>
            <person name="Overmann J."/>
            <person name="Jimenez D.J."/>
        </authorList>
    </citation>
    <scope>NUCLEOTIDE SEQUENCE</scope>
    <source>
        <strain evidence="1">MAG 7</strain>
    </source>
</reference>
<protein>
    <submittedName>
        <fullName evidence="1">Uncharacterized protein</fullName>
    </submittedName>
</protein>